<dbReference type="Proteomes" id="UP000622547">
    <property type="component" value="Unassembled WGS sequence"/>
</dbReference>
<proteinExistence type="predicted"/>
<dbReference type="Pfam" id="PF00248">
    <property type="entry name" value="Aldo_ket_red"/>
    <property type="match status" value="1"/>
</dbReference>
<dbReference type="InterPro" id="IPR050523">
    <property type="entry name" value="AKR_Detox_Biosynth"/>
</dbReference>
<dbReference type="PANTHER" id="PTHR43364">
    <property type="entry name" value="NADH-SPECIFIC METHYLGLYOXAL REDUCTASE-RELATED"/>
    <property type="match status" value="1"/>
</dbReference>
<evidence type="ECO:0000313" key="3">
    <source>
        <dbReference type="EMBL" id="GII43138.1"/>
    </source>
</evidence>
<protein>
    <submittedName>
        <fullName evidence="3">Oxidoreductase</fullName>
    </submittedName>
</protein>
<evidence type="ECO:0000313" key="4">
    <source>
        <dbReference type="Proteomes" id="UP000622547"/>
    </source>
</evidence>
<dbReference type="InterPro" id="IPR023210">
    <property type="entry name" value="NADP_OxRdtase_dom"/>
</dbReference>
<dbReference type="GO" id="GO:0005829">
    <property type="term" value="C:cytosol"/>
    <property type="evidence" value="ECO:0007669"/>
    <property type="project" value="TreeGrafter"/>
</dbReference>
<evidence type="ECO:0000256" key="1">
    <source>
        <dbReference type="ARBA" id="ARBA00023002"/>
    </source>
</evidence>
<dbReference type="GO" id="GO:0016491">
    <property type="term" value="F:oxidoreductase activity"/>
    <property type="evidence" value="ECO:0007669"/>
    <property type="project" value="UniProtKB-KW"/>
</dbReference>
<dbReference type="EMBL" id="BOOP01000052">
    <property type="protein sequence ID" value="GII43138.1"/>
    <property type="molecule type" value="Genomic_DNA"/>
</dbReference>
<keyword evidence="4" id="KW-1185">Reference proteome</keyword>
<dbReference type="InterPro" id="IPR036812">
    <property type="entry name" value="NAD(P)_OxRdtase_dom_sf"/>
</dbReference>
<dbReference type="PANTHER" id="PTHR43364:SF5">
    <property type="entry name" value="REDUCTASE"/>
    <property type="match status" value="1"/>
</dbReference>
<dbReference type="AlphaFoldDB" id="A0A8J3UCV0"/>
<dbReference type="Gene3D" id="3.20.20.100">
    <property type="entry name" value="NADP-dependent oxidoreductase domain"/>
    <property type="match status" value="1"/>
</dbReference>
<keyword evidence="1" id="KW-0560">Oxidoreductase</keyword>
<accession>A0A8J3UCV0</accession>
<comment type="caution">
    <text evidence="3">The sequence shown here is derived from an EMBL/GenBank/DDBJ whole genome shotgun (WGS) entry which is preliminary data.</text>
</comment>
<gene>
    <name evidence="3" type="ORF">Pph01_81410</name>
</gene>
<feature type="domain" description="NADP-dependent oxidoreductase" evidence="2">
    <location>
        <begin position="34"/>
        <end position="328"/>
    </location>
</feature>
<organism evidence="3 4">
    <name type="scientific">Planotetraspora phitsanulokensis</name>
    <dbReference type="NCBI Taxonomy" id="575192"/>
    <lineage>
        <taxon>Bacteria</taxon>
        <taxon>Bacillati</taxon>
        <taxon>Actinomycetota</taxon>
        <taxon>Actinomycetes</taxon>
        <taxon>Streptosporangiales</taxon>
        <taxon>Streptosporangiaceae</taxon>
        <taxon>Planotetraspora</taxon>
    </lineage>
</organism>
<dbReference type="FunFam" id="3.20.20.100:FF:000004">
    <property type="entry name" value="Oxidoreductase, aldo/keto reductase"/>
    <property type="match status" value="1"/>
</dbReference>
<dbReference type="CDD" id="cd19087">
    <property type="entry name" value="AKR_AKR12A1_B1_C1"/>
    <property type="match status" value="1"/>
</dbReference>
<reference evidence="3 4" key="1">
    <citation type="submission" date="2021-01" db="EMBL/GenBank/DDBJ databases">
        <title>Whole genome shotgun sequence of Planotetraspora phitsanulokensis NBRC 104273.</title>
        <authorList>
            <person name="Komaki H."/>
            <person name="Tamura T."/>
        </authorList>
    </citation>
    <scope>NUCLEOTIDE SEQUENCE [LARGE SCALE GENOMIC DNA]</scope>
    <source>
        <strain evidence="3 4">NBRC 104273</strain>
    </source>
</reference>
<sequence>MRQSFPMHGSPAPVPSLGRVEYQQLGRTGLQVSRLCLGTMNFGPQTTEDDSHAIMDRAHELGINFFDTANSYGGQKGEGVTEQIIGRWFAKGGGRRERTVLATKVYSIMGDWPNERRLSALNIRRAADASLKRLQTDYIDLYQAHHIDRYTPFDEFWEAMEVLRQQGKILYVGSSNFAGWHLAKAQEAARRRNFLGLVSEQAHYNLLNRLPELELLPAADDYGISVIPWSPLAGGLLSGVLKKLERGRSGTDTMLAEVEKHRSKIEEYEAFCAEIGADPTVVALAWLLCQPAVAAPIVGPRTMAQLEGANQVMHTGIDEDALARLDEIFPGPGHAAPEAYAW</sequence>
<evidence type="ECO:0000259" key="2">
    <source>
        <dbReference type="Pfam" id="PF00248"/>
    </source>
</evidence>
<name>A0A8J3UCV0_9ACTN</name>
<dbReference type="SUPFAM" id="SSF51430">
    <property type="entry name" value="NAD(P)-linked oxidoreductase"/>
    <property type="match status" value="1"/>
</dbReference>